<dbReference type="PANTHER" id="PTHR30437">
    <property type="entry name" value="TRANSCRIPTION ELONGATION FACTOR GREA"/>
    <property type="match status" value="1"/>
</dbReference>
<dbReference type="EMBL" id="DMND01000181">
    <property type="protein sequence ID" value="HAN28689.1"/>
    <property type="molecule type" value="Genomic_DNA"/>
</dbReference>
<proteinExistence type="predicted"/>
<dbReference type="Proteomes" id="UP000259273">
    <property type="component" value="Unassembled WGS sequence"/>
</dbReference>
<protein>
    <submittedName>
        <fullName evidence="3">Nucleoside diphosphate kinase regulator</fullName>
    </submittedName>
</protein>
<dbReference type="Pfam" id="PF14760">
    <property type="entry name" value="Rnk_N"/>
    <property type="match status" value="1"/>
</dbReference>
<evidence type="ECO:0000313" key="4">
    <source>
        <dbReference type="Proteomes" id="UP000259273"/>
    </source>
</evidence>
<keyword evidence="3" id="KW-0808">Transferase</keyword>
<organism evidence="3 4">
    <name type="scientific">Haliea salexigens</name>
    <dbReference type="NCBI Taxonomy" id="287487"/>
    <lineage>
        <taxon>Bacteria</taxon>
        <taxon>Pseudomonadati</taxon>
        <taxon>Pseudomonadota</taxon>
        <taxon>Gammaproteobacteria</taxon>
        <taxon>Cellvibrionales</taxon>
        <taxon>Halieaceae</taxon>
        <taxon>Haliea</taxon>
    </lineage>
</organism>
<dbReference type="Gene3D" id="3.10.50.30">
    <property type="entry name" value="Transcription elongation factor, GreA/GreB, C-terminal domain"/>
    <property type="match status" value="1"/>
</dbReference>
<dbReference type="InterPro" id="IPR023459">
    <property type="entry name" value="Tscrpt_elong_fac_GreA/B_fam"/>
</dbReference>
<dbReference type="InterPro" id="IPR029462">
    <property type="entry name" value="Rnk_N"/>
</dbReference>
<dbReference type="PANTHER" id="PTHR30437:SF5">
    <property type="entry name" value="REGULATOR OF NUCLEOSIDE DIPHOSPHATE KINASE"/>
    <property type="match status" value="1"/>
</dbReference>
<dbReference type="InterPro" id="IPR036953">
    <property type="entry name" value="GreA/GreB_C_sf"/>
</dbReference>
<dbReference type="GO" id="GO:0003677">
    <property type="term" value="F:DNA binding"/>
    <property type="evidence" value="ECO:0007669"/>
    <property type="project" value="InterPro"/>
</dbReference>
<feature type="domain" description="Transcription elongation factor GreA/GreB C-terminal" evidence="1">
    <location>
        <begin position="49"/>
        <end position="123"/>
    </location>
</feature>
<dbReference type="GO" id="GO:0006354">
    <property type="term" value="P:DNA-templated transcription elongation"/>
    <property type="evidence" value="ECO:0007669"/>
    <property type="project" value="TreeGrafter"/>
</dbReference>
<dbReference type="NCBIfam" id="NF004396">
    <property type="entry name" value="PRK05753.1"/>
    <property type="match status" value="1"/>
</dbReference>
<dbReference type="GO" id="GO:0070063">
    <property type="term" value="F:RNA polymerase binding"/>
    <property type="evidence" value="ECO:0007669"/>
    <property type="project" value="InterPro"/>
</dbReference>
<dbReference type="InterPro" id="IPR001437">
    <property type="entry name" value="Tscrpt_elong_fac_GreA/B_C"/>
</dbReference>
<accession>A0A3C1KPP7</accession>
<comment type="caution">
    <text evidence="3">The sequence shown here is derived from an EMBL/GenBank/DDBJ whole genome shotgun (WGS) entry which is preliminary data.</text>
</comment>
<evidence type="ECO:0000259" key="1">
    <source>
        <dbReference type="Pfam" id="PF01272"/>
    </source>
</evidence>
<keyword evidence="3" id="KW-0418">Kinase</keyword>
<dbReference type="AlphaFoldDB" id="A0A3C1KPP7"/>
<evidence type="ECO:0000259" key="2">
    <source>
        <dbReference type="Pfam" id="PF14760"/>
    </source>
</evidence>
<dbReference type="SUPFAM" id="SSF54534">
    <property type="entry name" value="FKBP-like"/>
    <property type="match status" value="1"/>
</dbReference>
<dbReference type="Pfam" id="PF01272">
    <property type="entry name" value="GreA_GreB"/>
    <property type="match status" value="1"/>
</dbReference>
<name>A0A3C1KPP7_9GAMM</name>
<feature type="domain" description="Regulator of nucleoside diphosphate kinase N-terminal" evidence="2">
    <location>
        <begin position="7"/>
        <end position="43"/>
    </location>
</feature>
<dbReference type="GO" id="GO:0032784">
    <property type="term" value="P:regulation of DNA-templated transcription elongation"/>
    <property type="evidence" value="ECO:0007669"/>
    <property type="project" value="InterPro"/>
</dbReference>
<dbReference type="STRING" id="1121937.GCA_000423125_02839"/>
<gene>
    <name evidence="3" type="ORF">DCP75_13380</name>
</gene>
<sequence length="129" mass="13779">MMLNASPITVKDSDYRRLLAAIEHNDGVMADALDEELARAETVPDDQLPSGTVSMHSRVTFQDIDTGSDTTVTLVYPQEANVTEMKISVLTPVGSALIGLAIGGEIEWPLPTGGARRLRIKGVDTSAGR</sequence>
<evidence type="ECO:0000313" key="3">
    <source>
        <dbReference type="EMBL" id="HAN28689.1"/>
    </source>
</evidence>
<dbReference type="GO" id="GO:0016301">
    <property type="term" value="F:kinase activity"/>
    <property type="evidence" value="ECO:0007669"/>
    <property type="project" value="UniProtKB-KW"/>
</dbReference>
<reference evidence="3 4" key="1">
    <citation type="journal article" date="2018" name="Nat. Biotechnol.">
        <title>A standardized bacterial taxonomy based on genome phylogeny substantially revises the tree of life.</title>
        <authorList>
            <person name="Parks D.H."/>
            <person name="Chuvochina M."/>
            <person name="Waite D.W."/>
            <person name="Rinke C."/>
            <person name="Skarshewski A."/>
            <person name="Chaumeil P.A."/>
            <person name="Hugenholtz P."/>
        </authorList>
    </citation>
    <scope>NUCLEOTIDE SEQUENCE [LARGE SCALE GENOMIC DNA]</scope>
    <source>
        <strain evidence="3">UBA9158</strain>
    </source>
</reference>